<evidence type="ECO:0000256" key="1">
    <source>
        <dbReference type="SAM" id="MobiDB-lite"/>
    </source>
</evidence>
<organism evidence="2 3">
    <name type="scientific">Trifolium medium</name>
    <dbReference type="NCBI Taxonomy" id="97028"/>
    <lineage>
        <taxon>Eukaryota</taxon>
        <taxon>Viridiplantae</taxon>
        <taxon>Streptophyta</taxon>
        <taxon>Embryophyta</taxon>
        <taxon>Tracheophyta</taxon>
        <taxon>Spermatophyta</taxon>
        <taxon>Magnoliopsida</taxon>
        <taxon>eudicotyledons</taxon>
        <taxon>Gunneridae</taxon>
        <taxon>Pentapetalae</taxon>
        <taxon>rosids</taxon>
        <taxon>fabids</taxon>
        <taxon>Fabales</taxon>
        <taxon>Fabaceae</taxon>
        <taxon>Papilionoideae</taxon>
        <taxon>50 kb inversion clade</taxon>
        <taxon>NPAAA clade</taxon>
        <taxon>Hologalegina</taxon>
        <taxon>IRL clade</taxon>
        <taxon>Trifolieae</taxon>
        <taxon>Trifolium</taxon>
    </lineage>
</organism>
<keyword evidence="3" id="KW-1185">Reference proteome</keyword>
<dbReference type="EMBL" id="LXQA010092285">
    <property type="protein sequence ID" value="MCI14406.1"/>
    <property type="molecule type" value="Genomic_DNA"/>
</dbReference>
<feature type="compositionally biased region" description="Basic and acidic residues" evidence="1">
    <location>
        <begin position="13"/>
        <end position="29"/>
    </location>
</feature>
<evidence type="ECO:0000313" key="3">
    <source>
        <dbReference type="Proteomes" id="UP000265520"/>
    </source>
</evidence>
<comment type="caution">
    <text evidence="2">The sequence shown here is derived from an EMBL/GenBank/DDBJ whole genome shotgun (WGS) entry which is preliminary data.</text>
</comment>
<dbReference type="Proteomes" id="UP000265520">
    <property type="component" value="Unassembled WGS sequence"/>
</dbReference>
<dbReference type="AlphaFoldDB" id="A0A392PSY1"/>
<feature type="compositionally biased region" description="Basic residues" evidence="1">
    <location>
        <begin position="1"/>
        <end position="12"/>
    </location>
</feature>
<accession>A0A392PSY1</accession>
<name>A0A392PSY1_9FABA</name>
<proteinExistence type="predicted"/>
<feature type="region of interest" description="Disordered" evidence="1">
    <location>
        <begin position="1"/>
        <end position="29"/>
    </location>
</feature>
<reference evidence="2 3" key="1">
    <citation type="journal article" date="2018" name="Front. Plant Sci.">
        <title>Red Clover (Trifolium pratense) and Zigzag Clover (T. medium) - A Picture of Genomic Similarities and Differences.</title>
        <authorList>
            <person name="Dluhosova J."/>
            <person name="Istvanek J."/>
            <person name="Nedelnik J."/>
            <person name="Repkova J."/>
        </authorList>
    </citation>
    <scope>NUCLEOTIDE SEQUENCE [LARGE SCALE GENOMIC DNA]</scope>
    <source>
        <strain evidence="3">cv. 10/8</strain>
        <tissue evidence="2">Leaf</tissue>
    </source>
</reference>
<sequence>MRKASARAKRERRAREREEQGKLEESSRL</sequence>
<protein>
    <submittedName>
        <fullName evidence="2">Uncharacterized protein</fullName>
    </submittedName>
</protein>
<feature type="non-terminal residue" evidence="2">
    <location>
        <position position="29"/>
    </location>
</feature>
<evidence type="ECO:0000313" key="2">
    <source>
        <dbReference type="EMBL" id="MCI14406.1"/>
    </source>
</evidence>